<gene>
    <name evidence="1" type="ORF">LCGC14_1285780</name>
</gene>
<protein>
    <submittedName>
        <fullName evidence="1">Uncharacterized protein</fullName>
    </submittedName>
</protein>
<accession>A0A0F9KVL5</accession>
<proteinExistence type="predicted"/>
<evidence type="ECO:0000313" key="1">
    <source>
        <dbReference type="EMBL" id="KKM85763.1"/>
    </source>
</evidence>
<dbReference type="EMBL" id="LAZR01007359">
    <property type="protein sequence ID" value="KKM85763.1"/>
    <property type="molecule type" value="Genomic_DNA"/>
</dbReference>
<comment type="caution">
    <text evidence="1">The sequence shown here is derived from an EMBL/GenBank/DDBJ whole genome shotgun (WGS) entry which is preliminary data.</text>
</comment>
<sequence length="196" mass="21202">MAKVKAPLFSFEARGKLADALVYFPWKGIDAVRTHVIPANPQTAAQITQRGYMTGAVAAWHAASYLANDIAAWNRLANLAATSRSGFNRMVEEWINEAILGGTWEPISDVLVTVIGAAGFQVNLTKASGGNAPTLRWGTSPTNMPENNVMTDNTLDDWEYAPTGLNASTLYYFTVDVGATGVDWARLGIYTQRTTA</sequence>
<reference evidence="1" key="1">
    <citation type="journal article" date="2015" name="Nature">
        <title>Complex archaea that bridge the gap between prokaryotes and eukaryotes.</title>
        <authorList>
            <person name="Spang A."/>
            <person name="Saw J.H."/>
            <person name="Jorgensen S.L."/>
            <person name="Zaremba-Niedzwiedzka K."/>
            <person name="Martijn J."/>
            <person name="Lind A.E."/>
            <person name="van Eijk R."/>
            <person name="Schleper C."/>
            <person name="Guy L."/>
            <person name="Ettema T.J."/>
        </authorList>
    </citation>
    <scope>NUCLEOTIDE SEQUENCE</scope>
</reference>
<dbReference type="AlphaFoldDB" id="A0A0F9KVL5"/>
<name>A0A0F9KVL5_9ZZZZ</name>
<organism evidence="1">
    <name type="scientific">marine sediment metagenome</name>
    <dbReference type="NCBI Taxonomy" id="412755"/>
    <lineage>
        <taxon>unclassified sequences</taxon>
        <taxon>metagenomes</taxon>
        <taxon>ecological metagenomes</taxon>
    </lineage>
</organism>